<accession>A0A2N0QLB6</accession>
<reference evidence="2 3" key="1">
    <citation type="submission" date="2017-10" db="EMBL/GenBank/DDBJ databases">
        <title>Extensive intraspecific genome diversity in a model arbuscular mycorrhizal fungus.</title>
        <authorList>
            <person name="Chen E.C.H."/>
            <person name="Morin E."/>
            <person name="Baudet D."/>
            <person name="Noel J."/>
            <person name="Ndikumana S."/>
            <person name="Charron P."/>
            <person name="St-Onge C."/>
            <person name="Giorgi J."/>
            <person name="Grigoriev I.V."/>
            <person name="Roux C."/>
            <person name="Martin F.M."/>
            <person name="Corradi N."/>
        </authorList>
    </citation>
    <scope>NUCLEOTIDE SEQUENCE [LARGE SCALE GENOMIC DNA]</scope>
    <source>
        <strain evidence="2 3">A1</strain>
    </source>
</reference>
<organism evidence="2 3">
    <name type="scientific">Rhizophagus irregularis</name>
    <dbReference type="NCBI Taxonomy" id="588596"/>
    <lineage>
        <taxon>Eukaryota</taxon>
        <taxon>Fungi</taxon>
        <taxon>Fungi incertae sedis</taxon>
        <taxon>Mucoromycota</taxon>
        <taxon>Glomeromycotina</taxon>
        <taxon>Glomeromycetes</taxon>
        <taxon>Glomerales</taxon>
        <taxon>Glomeraceae</taxon>
        <taxon>Rhizophagus</taxon>
    </lineage>
</organism>
<gene>
    <name evidence="2" type="ORF">RhiirA1_405295</name>
</gene>
<protein>
    <submittedName>
        <fullName evidence="2">Uncharacterized protein</fullName>
    </submittedName>
</protein>
<feature type="region of interest" description="Disordered" evidence="1">
    <location>
        <begin position="234"/>
        <end position="261"/>
    </location>
</feature>
<sequence>GERKEEILELTKYAEENGIEIGERELTKLWNMGYEGGKIFEEGFLEKFSEVEDELEGTIRRELKSDIKRLFRLGFNCYELIADGFIRKYLEDREEDDKEIQRNLLQHLETKEHGKMSDEESDESNESDNVEGTETTKIFEEIIRMDLKRTGYDVEISEIERIRKFGVTAKIITTYEFIKKYLTIWNLKDEELDKQILQWRAENTKECKRCEVERLEKEFKIRKEICIECEKDIEKENPPDDKDEVEEDIKGPEIGSSKKPK</sequence>
<dbReference type="AlphaFoldDB" id="A0A2N0QLB6"/>
<evidence type="ECO:0000256" key="1">
    <source>
        <dbReference type="SAM" id="MobiDB-lite"/>
    </source>
</evidence>
<evidence type="ECO:0000313" key="3">
    <source>
        <dbReference type="Proteomes" id="UP000232688"/>
    </source>
</evidence>
<feature type="region of interest" description="Disordered" evidence="1">
    <location>
        <begin position="111"/>
        <end position="133"/>
    </location>
</feature>
<feature type="non-terminal residue" evidence="2">
    <location>
        <position position="1"/>
    </location>
</feature>
<comment type="caution">
    <text evidence="2">The sequence shown here is derived from an EMBL/GenBank/DDBJ whole genome shotgun (WGS) entry which is preliminary data.</text>
</comment>
<proteinExistence type="predicted"/>
<dbReference type="Proteomes" id="UP000232688">
    <property type="component" value="Unassembled WGS sequence"/>
</dbReference>
<evidence type="ECO:0000313" key="2">
    <source>
        <dbReference type="EMBL" id="PKC51845.1"/>
    </source>
</evidence>
<feature type="compositionally biased region" description="Acidic residues" evidence="1">
    <location>
        <begin position="119"/>
        <end position="131"/>
    </location>
</feature>
<dbReference type="EMBL" id="LLXH01006887">
    <property type="protein sequence ID" value="PKC51845.1"/>
    <property type="molecule type" value="Genomic_DNA"/>
</dbReference>
<name>A0A2N0QLB6_9GLOM</name>
<feature type="non-terminal residue" evidence="2">
    <location>
        <position position="261"/>
    </location>
</feature>
<reference evidence="2 3" key="2">
    <citation type="submission" date="2017-10" db="EMBL/GenBank/DDBJ databases">
        <title>Genome analyses suggest a sexual origin of heterokaryosis in a supposedly ancient asexual fungus.</title>
        <authorList>
            <person name="Corradi N."/>
            <person name="Sedzielewska K."/>
            <person name="Noel J."/>
            <person name="Charron P."/>
            <person name="Farinelli L."/>
            <person name="Marton T."/>
            <person name="Kruger M."/>
            <person name="Pelin A."/>
            <person name="Brachmann A."/>
            <person name="Corradi N."/>
        </authorList>
    </citation>
    <scope>NUCLEOTIDE SEQUENCE [LARGE SCALE GENOMIC DNA]</scope>
    <source>
        <strain evidence="2 3">A1</strain>
    </source>
</reference>
<dbReference type="VEuPathDB" id="FungiDB:RhiirA1_405295"/>